<dbReference type="EMBL" id="JADCLJ010000024">
    <property type="protein sequence ID" value="MBE4909833.1"/>
    <property type="molecule type" value="Genomic_DNA"/>
</dbReference>
<feature type="transmembrane region" description="Helical" evidence="1">
    <location>
        <begin position="38"/>
        <end position="59"/>
    </location>
</feature>
<accession>A0ABR9QMU6</accession>
<reference evidence="2 3" key="1">
    <citation type="submission" date="2020-10" db="EMBL/GenBank/DDBJ databases">
        <title>Bacillus sp. HD4P25, an endophyte from a halophyte.</title>
        <authorList>
            <person name="Sun J.-Q."/>
        </authorList>
    </citation>
    <scope>NUCLEOTIDE SEQUENCE [LARGE SCALE GENOMIC DNA]</scope>
    <source>
        <strain evidence="2 3">YIM 93174</strain>
    </source>
</reference>
<keyword evidence="1" id="KW-0812">Transmembrane</keyword>
<evidence type="ECO:0000256" key="1">
    <source>
        <dbReference type="SAM" id="Phobius"/>
    </source>
</evidence>
<keyword evidence="1" id="KW-1133">Transmembrane helix</keyword>
<feature type="transmembrane region" description="Helical" evidence="1">
    <location>
        <begin position="7"/>
        <end position="26"/>
    </location>
</feature>
<protein>
    <submittedName>
        <fullName evidence="2">Uncharacterized protein</fullName>
    </submittedName>
</protein>
<keyword evidence="1" id="KW-0472">Membrane</keyword>
<organism evidence="2 3">
    <name type="scientific">Litchfieldia luteola</name>
    <dbReference type="NCBI Taxonomy" id="682179"/>
    <lineage>
        <taxon>Bacteria</taxon>
        <taxon>Bacillati</taxon>
        <taxon>Bacillota</taxon>
        <taxon>Bacilli</taxon>
        <taxon>Bacillales</taxon>
        <taxon>Bacillaceae</taxon>
        <taxon>Litchfieldia</taxon>
    </lineage>
</organism>
<name>A0ABR9QMU6_9BACI</name>
<dbReference type="Proteomes" id="UP001516662">
    <property type="component" value="Unassembled WGS sequence"/>
</dbReference>
<comment type="caution">
    <text evidence="2">The sequence shown here is derived from an EMBL/GenBank/DDBJ whole genome shotgun (WGS) entry which is preliminary data.</text>
</comment>
<gene>
    <name evidence="2" type="ORF">IMZ08_17500</name>
</gene>
<sequence>MDKQRTFFYGLILGFIMLVLPIPRFFFWKGVMEHVFAIFHYIGFILLVICGIPLIIDVLKITIVRFVLNNLEEDK</sequence>
<proteinExistence type="predicted"/>
<keyword evidence="3" id="KW-1185">Reference proteome</keyword>
<evidence type="ECO:0000313" key="2">
    <source>
        <dbReference type="EMBL" id="MBE4909833.1"/>
    </source>
</evidence>
<dbReference type="RefSeq" id="WP_193538858.1">
    <property type="nucleotide sequence ID" value="NZ_JADCLJ010000024.1"/>
</dbReference>
<evidence type="ECO:0000313" key="3">
    <source>
        <dbReference type="Proteomes" id="UP001516662"/>
    </source>
</evidence>